<gene>
    <name evidence="7" type="ORF">FHW16_003449</name>
</gene>
<evidence type="ECO:0000256" key="3">
    <source>
        <dbReference type="SAM" id="Phobius"/>
    </source>
</evidence>
<dbReference type="AlphaFoldDB" id="A0A839ET04"/>
<dbReference type="PANTHER" id="PTHR36153">
    <property type="entry name" value="INNER MEMBRANE PROTEIN-RELATED"/>
    <property type="match status" value="1"/>
</dbReference>
<feature type="compositionally biased region" description="Basic and acidic residues" evidence="2">
    <location>
        <begin position="831"/>
        <end position="848"/>
    </location>
</feature>
<evidence type="ECO:0000259" key="4">
    <source>
        <dbReference type="Pfam" id="PF06744"/>
    </source>
</evidence>
<feature type="region of interest" description="Disordered" evidence="2">
    <location>
        <begin position="820"/>
        <end position="848"/>
    </location>
</feature>
<dbReference type="NCBIfam" id="TIGR03348">
    <property type="entry name" value="VI_IcmF"/>
    <property type="match status" value="1"/>
</dbReference>
<dbReference type="InterPro" id="IPR027417">
    <property type="entry name" value="P-loop_NTPase"/>
</dbReference>
<dbReference type="InterPro" id="IPR010623">
    <property type="entry name" value="IcmF_C"/>
</dbReference>
<dbReference type="Pfam" id="PF14331">
    <property type="entry name" value="IcmF-related_N"/>
    <property type="match status" value="1"/>
</dbReference>
<dbReference type="RefSeq" id="WP_182550373.1">
    <property type="nucleotide sequence ID" value="NZ_JACGXN010000005.1"/>
</dbReference>
<keyword evidence="3" id="KW-0472">Membrane</keyword>
<evidence type="ECO:0000256" key="2">
    <source>
        <dbReference type="SAM" id="MobiDB-lite"/>
    </source>
</evidence>
<accession>A0A839ET04</accession>
<protein>
    <submittedName>
        <fullName evidence="7">Type VI secretion system protein ImpL</fullName>
    </submittedName>
</protein>
<dbReference type="Pfam" id="PF06744">
    <property type="entry name" value="IcmF_C"/>
    <property type="match status" value="1"/>
</dbReference>
<feature type="domain" description="IcmF-related" evidence="5">
    <location>
        <begin position="517"/>
        <end position="814"/>
    </location>
</feature>
<feature type="domain" description="Type VI secretion system component TssM1 N-terminal" evidence="6">
    <location>
        <begin position="206"/>
        <end position="462"/>
    </location>
</feature>
<reference evidence="7 8" key="1">
    <citation type="submission" date="2020-07" db="EMBL/GenBank/DDBJ databases">
        <title>Genomic Encyclopedia of Type Strains, Phase IV (KMG-V): Genome sequencing to study the core and pangenomes of soil and plant-associated prokaryotes.</title>
        <authorList>
            <person name="Whitman W."/>
        </authorList>
    </citation>
    <scope>NUCLEOTIDE SEQUENCE [LARGE SCALE GENOMIC DNA]</scope>
    <source>
        <strain evidence="7 8">AN3</strain>
    </source>
</reference>
<dbReference type="SUPFAM" id="SSF52540">
    <property type="entry name" value="P-loop containing nucleoside triphosphate hydrolases"/>
    <property type="match status" value="1"/>
</dbReference>
<dbReference type="InterPro" id="IPR017731">
    <property type="entry name" value="TssM1-like"/>
</dbReference>
<sequence length="1192" mass="132621">MNILNWIYTIRSYIEGYLGFLKGGRFWSLIWVVAIAVMIWFYGDSIAFGQWRPLESQYNRIVAIGVVVLAWLIYVIVSAIRRRRAEAAMIDAVAEDGTDSETEAKEEVALLRQRLKDALLRLKSISKKRFGYIYDFPWYLIIGAPGSGKTTALVNSGLSFPFAEEMDEHSIQGVGGTRSCDWWFTDEAVLIDTAGRYTTQDSDVTVDSTAWQSFLGLLKRHRPLKPINGVLVTISMEDILTQSAQARFKEIRIIKQRLRDLEDNLKVRLPVYLIFTKVDMLAGFGEFFDNFNKFDREQVLGVTFPLGVSQSKGKIAEAFSGEVDLLLERMHRILLERMQQEPDDLRRSSVFRFPAQFASIKSVLVEQIGELTASSKLVSAPLLRGVYFVSATQTGAVYDKVGRSTSERFSFLQEPNTTGTVSQKAFFLSRLFNEVVFGEANLVTTDIKVQRRKRIMSTIFYLVPLIIAGGLFAGWTHAYFTNQSTMSAVNERIASYNREATSIAIEDITTDDLNRILSPLNTLRDAITDDIAGKSRWYHFGTDQEAKLSESMQATYARALNGFLLPRLLVHLQNRMNDPQITTGQLYDALKLYSMLGGLGPMDEQFAVQTLKANFEASLPGAGRAQARESLLAHSRALLSRPLITVTLDDNLIKKAREKINAIPRSQQLFELLLTSPDAMALPEWRPIDKAGSGAELLFARESRTDLRQGIPGIFTRDGYFNYFLPRLAQMSEQFAQEGWVIGEDKAQAESGDNLKTDVLRIYFNTNRQQWGALLNDISIRPAPDLIQAADIVRILASADNPLRTFATAIAEATNLDPQQFSAPAATTKPAGKEGDIDEAQRRAAEEAAKANAARVQELQALTDGFETTMLDPYAALRKSLQPPEGQKSQFTDLSPVLEELSLQLSRAATNAGEVNTIFGVESKLASANQMLVAQAQRLPEPASRWIGRLATDIARLSASGARRSISDMWQSTSGRFCKVAIAGRYPFDPNANNDVAINDFIRMFGPSGEFATFFQFQLKPFVDVSQTPWRLVGMNGAEAIPSDALVQFENAQTIQTAFFSKGGNDLSLDLDITPNDLDNNSTGVTLDINGETINYDHGPVQTKSFKWPGQGNRSARIAFNPPGPNSSVSKTGPWAMFRLFDLAQKKVASEDQFTASFRMGSRVASFDVRVGSVLNPFALKALRSFRCPEGF</sequence>
<evidence type="ECO:0000313" key="8">
    <source>
        <dbReference type="Proteomes" id="UP000549052"/>
    </source>
</evidence>
<name>A0A839ET04_9HYPH</name>
<evidence type="ECO:0000313" key="7">
    <source>
        <dbReference type="EMBL" id="MBA8879730.1"/>
    </source>
</evidence>
<evidence type="ECO:0000259" key="5">
    <source>
        <dbReference type="Pfam" id="PF06761"/>
    </source>
</evidence>
<evidence type="ECO:0000256" key="1">
    <source>
        <dbReference type="SAM" id="Coils"/>
    </source>
</evidence>
<proteinExistence type="predicted"/>
<feature type="transmembrane region" description="Helical" evidence="3">
    <location>
        <begin position="62"/>
        <end position="80"/>
    </location>
</feature>
<evidence type="ECO:0000259" key="6">
    <source>
        <dbReference type="Pfam" id="PF14331"/>
    </source>
</evidence>
<dbReference type="PANTHER" id="PTHR36153:SF1">
    <property type="entry name" value="TYPE VI SECRETION SYSTEM COMPONENT TSSM1"/>
    <property type="match status" value="1"/>
</dbReference>
<comment type="caution">
    <text evidence="7">The sequence shown here is derived from an EMBL/GenBank/DDBJ whole genome shotgun (WGS) entry which is preliminary data.</text>
</comment>
<dbReference type="InterPro" id="IPR009612">
    <property type="entry name" value="IcmF-rel"/>
</dbReference>
<dbReference type="EMBL" id="JACGXN010000005">
    <property type="protein sequence ID" value="MBA8879730.1"/>
    <property type="molecule type" value="Genomic_DNA"/>
</dbReference>
<organism evidence="7 8">
    <name type="scientific">Phyllobacterium myrsinacearum</name>
    <dbReference type="NCBI Taxonomy" id="28101"/>
    <lineage>
        <taxon>Bacteria</taxon>
        <taxon>Pseudomonadati</taxon>
        <taxon>Pseudomonadota</taxon>
        <taxon>Alphaproteobacteria</taxon>
        <taxon>Hyphomicrobiales</taxon>
        <taxon>Phyllobacteriaceae</taxon>
        <taxon>Phyllobacterium</taxon>
    </lineage>
</organism>
<keyword evidence="3" id="KW-0812">Transmembrane</keyword>
<keyword evidence="3" id="KW-1133">Transmembrane helix</keyword>
<keyword evidence="8" id="KW-1185">Reference proteome</keyword>
<feature type="transmembrane region" description="Helical" evidence="3">
    <location>
        <begin position="458"/>
        <end position="480"/>
    </location>
</feature>
<feature type="coiled-coil region" evidence="1">
    <location>
        <begin position="101"/>
        <end position="128"/>
    </location>
</feature>
<feature type="transmembrane region" description="Helical" evidence="3">
    <location>
        <begin position="26"/>
        <end position="42"/>
    </location>
</feature>
<dbReference type="Pfam" id="PF06761">
    <property type="entry name" value="IcmF-related"/>
    <property type="match status" value="1"/>
</dbReference>
<dbReference type="InterPro" id="IPR025743">
    <property type="entry name" value="TssM1_N"/>
</dbReference>
<feature type="domain" description="Type VI secretion system IcmF C-terminal" evidence="4">
    <location>
        <begin position="1072"/>
        <end position="1173"/>
    </location>
</feature>
<dbReference type="Proteomes" id="UP000549052">
    <property type="component" value="Unassembled WGS sequence"/>
</dbReference>
<keyword evidence="1" id="KW-0175">Coiled coil</keyword>
<dbReference type="InterPro" id="IPR053156">
    <property type="entry name" value="T6SS_TssM-like"/>
</dbReference>